<dbReference type="AlphaFoldDB" id="A0A2V5IMS0"/>
<sequence length="132" mass="14215">MSTISAKTTYRALLRELPRRSLATPTPLHASVRKMYDEPVVVAAGGAAAGGAAAASKTPGTGASHAAAQQDTLAHRLQEAEQFAQYARAQRQYAALIERYNPGSWLDEEERIRLTARRVGLDLPVEGQGQTE</sequence>
<dbReference type="PANTHER" id="PTHR28015">
    <property type="entry name" value="ATP SYNTHASE ASSEMBLY FACTOR FMC1, MITOCHONDRIAL"/>
    <property type="match status" value="1"/>
</dbReference>
<proteinExistence type="predicted"/>
<dbReference type="EMBL" id="KZ825463">
    <property type="protein sequence ID" value="PYI36672.1"/>
    <property type="molecule type" value="Genomic_DNA"/>
</dbReference>
<keyword evidence="3" id="KW-1185">Reference proteome</keyword>
<evidence type="ECO:0000256" key="1">
    <source>
        <dbReference type="SAM" id="MobiDB-lite"/>
    </source>
</evidence>
<accession>A0A2V5IMS0</accession>
<feature type="region of interest" description="Disordered" evidence="1">
    <location>
        <begin position="47"/>
        <end position="71"/>
    </location>
</feature>
<protein>
    <recommendedName>
        <fullName evidence="4">ATP synthase assembly factor FMC1, mitochondrial</fullName>
    </recommendedName>
</protein>
<organism evidence="2 3">
    <name type="scientific">Aspergillus indologenus CBS 114.80</name>
    <dbReference type="NCBI Taxonomy" id="1450541"/>
    <lineage>
        <taxon>Eukaryota</taxon>
        <taxon>Fungi</taxon>
        <taxon>Dikarya</taxon>
        <taxon>Ascomycota</taxon>
        <taxon>Pezizomycotina</taxon>
        <taxon>Eurotiomycetes</taxon>
        <taxon>Eurotiomycetidae</taxon>
        <taxon>Eurotiales</taxon>
        <taxon>Aspergillaceae</taxon>
        <taxon>Aspergillus</taxon>
        <taxon>Aspergillus subgen. Circumdati</taxon>
    </lineage>
</organism>
<dbReference type="Proteomes" id="UP000248817">
    <property type="component" value="Unassembled WGS sequence"/>
</dbReference>
<reference evidence="2 3" key="1">
    <citation type="submission" date="2018-02" db="EMBL/GenBank/DDBJ databases">
        <title>The genomes of Aspergillus section Nigri reveals drivers in fungal speciation.</title>
        <authorList>
            <consortium name="DOE Joint Genome Institute"/>
            <person name="Vesth T.C."/>
            <person name="Nybo J."/>
            <person name="Theobald S."/>
            <person name="Brandl J."/>
            <person name="Frisvad J.C."/>
            <person name="Nielsen K.F."/>
            <person name="Lyhne E.K."/>
            <person name="Kogle M.E."/>
            <person name="Kuo A."/>
            <person name="Riley R."/>
            <person name="Clum A."/>
            <person name="Nolan M."/>
            <person name="Lipzen A."/>
            <person name="Salamov A."/>
            <person name="Henrissat B."/>
            <person name="Wiebenga A."/>
            <person name="De vries R.P."/>
            <person name="Grigoriev I.V."/>
            <person name="Mortensen U.H."/>
            <person name="Andersen M.R."/>
            <person name="Baker S.E."/>
        </authorList>
    </citation>
    <scope>NUCLEOTIDE SEQUENCE [LARGE SCALE GENOMIC DNA]</scope>
    <source>
        <strain evidence="2 3">CBS 114.80</strain>
    </source>
</reference>
<gene>
    <name evidence="2" type="ORF">BP00DRAFT_441244</name>
</gene>
<evidence type="ECO:0008006" key="4">
    <source>
        <dbReference type="Google" id="ProtNLM"/>
    </source>
</evidence>
<dbReference type="GO" id="GO:0005759">
    <property type="term" value="C:mitochondrial matrix"/>
    <property type="evidence" value="ECO:0007669"/>
    <property type="project" value="TreeGrafter"/>
</dbReference>
<dbReference type="PANTHER" id="PTHR28015:SF1">
    <property type="entry name" value="ATP SYNTHASE ASSEMBLY FACTOR FMC1, MITOCHONDRIAL"/>
    <property type="match status" value="1"/>
</dbReference>
<name>A0A2V5IMS0_9EURO</name>
<evidence type="ECO:0000313" key="2">
    <source>
        <dbReference type="EMBL" id="PYI36672.1"/>
    </source>
</evidence>
<dbReference type="InterPro" id="IPR039196">
    <property type="entry name" value="Fmc1"/>
</dbReference>
<evidence type="ECO:0000313" key="3">
    <source>
        <dbReference type="Proteomes" id="UP000248817"/>
    </source>
</evidence>
<dbReference type="GO" id="GO:0033615">
    <property type="term" value="P:mitochondrial proton-transporting ATP synthase complex assembly"/>
    <property type="evidence" value="ECO:0007669"/>
    <property type="project" value="InterPro"/>
</dbReference>
<dbReference type="Pfam" id="PF13233">
    <property type="entry name" value="Complex1_LYR_2"/>
    <property type="match status" value="1"/>
</dbReference>